<proteinExistence type="predicted"/>
<organism evidence="1 2">
    <name type="scientific">Emticicia agri</name>
    <dbReference type="NCBI Taxonomy" id="2492393"/>
    <lineage>
        <taxon>Bacteria</taxon>
        <taxon>Pseudomonadati</taxon>
        <taxon>Bacteroidota</taxon>
        <taxon>Cytophagia</taxon>
        <taxon>Cytophagales</taxon>
        <taxon>Leadbetterellaceae</taxon>
        <taxon>Emticicia</taxon>
    </lineage>
</organism>
<accession>A0A4Q5LUB8</accession>
<dbReference type="AlphaFoldDB" id="A0A4Q5LUB8"/>
<keyword evidence="2" id="KW-1185">Reference proteome</keyword>
<dbReference type="EMBL" id="SEWF01000055">
    <property type="protein sequence ID" value="RYU93125.1"/>
    <property type="molecule type" value="Genomic_DNA"/>
</dbReference>
<evidence type="ECO:0000313" key="1">
    <source>
        <dbReference type="EMBL" id="RYU93125.1"/>
    </source>
</evidence>
<protein>
    <submittedName>
        <fullName evidence="1">Uncharacterized protein</fullName>
    </submittedName>
</protein>
<gene>
    <name evidence="1" type="ORF">EWM59_23575</name>
</gene>
<evidence type="ECO:0000313" key="2">
    <source>
        <dbReference type="Proteomes" id="UP000293162"/>
    </source>
</evidence>
<dbReference type="RefSeq" id="WP_130023714.1">
    <property type="nucleotide sequence ID" value="NZ_SEWF01000055.1"/>
</dbReference>
<sequence length="635" mass="71930">MMNTGRRFFLGNSVAGVMYLLYRRLFGGEPVKSSLSVTQLTDVSVPPAPDKIIANGSFTDFERNQLPALISGTNDISAKNTLGFEVFPNVNGRPTQTFNSRFLWGNGVEFLNHSGDTPPIALLKGVATGFDNCFLNTQKGVPGEHRYKWTLFNDFMFWQKSHSELETQGAENYVAMQYQSLDATGKRVPFAYTMLDIEAGVTDYSKISSFLKGYYTAAKKDNPKHIVILYSYAPNKGFIYWQSGYYYDGDNVSLDEKFFPFSKHSYNENKAKVSSGVINNYFRGKDLMYNILVSYPKVNLPLTTPMYQKDTNGRFKVDKFGNRVLRSDTFQENQRGELINFSAAGERKDISQSEGHNYGEYRLKSELYHGINQFGGYYSEIFFRLQMLANDCGLKEDFQNIHAINNPYQTIGILRHDLESNPFTNLYRPIDRVTAEWHATLVYTLLNNVLIWTNVTGGNVGLTLRGAWLNGNFIPDLHVSTQEGTPFGQEYFGDGAGQPKREGHLGNYRQWAAKLYQMQAENRVYGLWQKTDKILAFAHPEQIINGQFPAVGRLQGNMLKLSAVESKLEIGERLQIHIKNRKNSAVFTKTLSAKTVLNELIELPAGQYNAQDIYLEYTNPVKGSLQRVNGRGETV</sequence>
<reference evidence="1 2" key="1">
    <citation type="submission" date="2019-02" db="EMBL/GenBank/DDBJ databases">
        <title>Bacterial novel species Emticicia sp. 17J42-9 isolated from soil.</title>
        <authorList>
            <person name="Jung H.-Y."/>
        </authorList>
    </citation>
    <scope>NUCLEOTIDE SEQUENCE [LARGE SCALE GENOMIC DNA]</scope>
    <source>
        <strain evidence="1 2">17J42-9</strain>
    </source>
</reference>
<comment type="caution">
    <text evidence="1">The sequence shown here is derived from an EMBL/GenBank/DDBJ whole genome shotgun (WGS) entry which is preliminary data.</text>
</comment>
<dbReference type="Proteomes" id="UP000293162">
    <property type="component" value="Unassembled WGS sequence"/>
</dbReference>
<name>A0A4Q5LUB8_9BACT</name>
<dbReference type="OrthoDB" id="905225at2"/>